<feature type="region of interest" description="Disordered" evidence="11">
    <location>
        <begin position="69"/>
        <end position="183"/>
    </location>
</feature>
<evidence type="ECO:0000256" key="7">
    <source>
        <dbReference type="ARBA" id="ARBA00022840"/>
    </source>
</evidence>
<dbReference type="SUPFAM" id="SSF52540">
    <property type="entry name" value="P-loop containing nucleoside triphosphate hydrolases"/>
    <property type="match status" value="1"/>
</dbReference>
<feature type="domain" description="Helicase C-terminal" evidence="13">
    <location>
        <begin position="599"/>
        <end position="772"/>
    </location>
</feature>
<comment type="subcellular location">
    <subcellularLocation>
        <location evidence="1">Nucleus</location>
    </subcellularLocation>
</comment>
<dbReference type="SMART" id="SM00487">
    <property type="entry name" value="DEXDc"/>
    <property type="match status" value="1"/>
</dbReference>
<evidence type="ECO:0000259" key="13">
    <source>
        <dbReference type="PROSITE" id="PS51194"/>
    </source>
</evidence>
<keyword evidence="5" id="KW-0378">Hydrolase</keyword>
<evidence type="ECO:0000259" key="12">
    <source>
        <dbReference type="PROSITE" id="PS51192"/>
    </source>
</evidence>
<keyword evidence="9" id="KW-0539">Nucleus</keyword>
<dbReference type="SMART" id="SM00490">
    <property type="entry name" value="HELICc"/>
    <property type="match status" value="1"/>
</dbReference>
<evidence type="ECO:0000256" key="11">
    <source>
        <dbReference type="SAM" id="MobiDB-lite"/>
    </source>
</evidence>
<evidence type="ECO:0000256" key="10">
    <source>
        <dbReference type="ARBA" id="ARBA00047984"/>
    </source>
</evidence>
<evidence type="ECO:0000256" key="4">
    <source>
        <dbReference type="ARBA" id="ARBA00022741"/>
    </source>
</evidence>
<dbReference type="EC" id="3.6.4.13" evidence="2"/>
<organism evidence="14 15">
    <name type="scientific">Besnoitia besnoiti</name>
    <name type="common">Apicomplexan protozoan</name>
    <dbReference type="NCBI Taxonomy" id="94643"/>
    <lineage>
        <taxon>Eukaryota</taxon>
        <taxon>Sar</taxon>
        <taxon>Alveolata</taxon>
        <taxon>Apicomplexa</taxon>
        <taxon>Conoidasida</taxon>
        <taxon>Coccidia</taxon>
        <taxon>Eucoccidiorida</taxon>
        <taxon>Eimeriorina</taxon>
        <taxon>Sarcocystidae</taxon>
        <taxon>Besnoitia</taxon>
    </lineage>
</organism>
<feature type="domain" description="Helicase ATP-binding" evidence="12">
    <location>
        <begin position="411"/>
        <end position="574"/>
    </location>
</feature>
<dbReference type="Pfam" id="PF00271">
    <property type="entry name" value="Helicase_C"/>
    <property type="match status" value="1"/>
</dbReference>
<reference evidence="14 15" key="1">
    <citation type="submission" date="2017-09" db="EMBL/GenBank/DDBJ databases">
        <title>Genome sequencing of Besnoitia besnoiti strain Bb-Ger1.</title>
        <authorList>
            <person name="Schares G."/>
            <person name="Venepally P."/>
            <person name="Lorenzi H.A."/>
        </authorList>
    </citation>
    <scope>NUCLEOTIDE SEQUENCE [LARGE SCALE GENOMIC DNA]</scope>
    <source>
        <strain evidence="14 15">Bb-Ger1</strain>
    </source>
</reference>
<evidence type="ECO:0000256" key="9">
    <source>
        <dbReference type="ARBA" id="ARBA00023242"/>
    </source>
</evidence>
<dbReference type="GeneID" id="40305111"/>
<dbReference type="SMART" id="SM00847">
    <property type="entry name" value="HA2"/>
    <property type="match status" value="1"/>
</dbReference>
<dbReference type="PANTHER" id="PTHR18934">
    <property type="entry name" value="ATP-DEPENDENT RNA HELICASE"/>
    <property type="match status" value="1"/>
</dbReference>
<dbReference type="FunFam" id="1.10.10.2130:FF:000001">
    <property type="entry name" value="Pre-mRNA-splicing factor ATP-dependent RNA helicase"/>
    <property type="match status" value="1"/>
</dbReference>
<evidence type="ECO:0000256" key="6">
    <source>
        <dbReference type="ARBA" id="ARBA00022806"/>
    </source>
</evidence>
<dbReference type="VEuPathDB" id="ToxoDB:BESB_000480"/>
<dbReference type="AlphaFoldDB" id="A0A2A9MNC6"/>
<keyword evidence="6" id="KW-0347">Helicase</keyword>
<comment type="catalytic activity">
    <reaction evidence="10">
        <text>ATP + H2O = ADP + phosphate + H(+)</text>
        <dbReference type="Rhea" id="RHEA:13065"/>
        <dbReference type="ChEBI" id="CHEBI:15377"/>
        <dbReference type="ChEBI" id="CHEBI:15378"/>
        <dbReference type="ChEBI" id="CHEBI:30616"/>
        <dbReference type="ChEBI" id="CHEBI:43474"/>
        <dbReference type="ChEBI" id="CHEBI:456216"/>
        <dbReference type="EC" id="3.6.4.13"/>
    </reaction>
</comment>
<evidence type="ECO:0000256" key="5">
    <source>
        <dbReference type="ARBA" id="ARBA00022801"/>
    </source>
</evidence>
<keyword evidence="3" id="KW-0507">mRNA processing</keyword>
<dbReference type="FunFam" id="3.40.50.300:FF:000007">
    <property type="entry name" value="Pre-mRNA-splicing factor ATP-dependent RNA helicase"/>
    <property type="match status" value="1"/>
</dbReference>
<dbReference type="FunFam" id="3.40.50.300:FF:000726">
    <property type="entry name" value="Pre-mRNA-splicing factor ATP-dependent RNA helicase"/>
    <property type="match status" value="1"/>
</dbReference>
<dbReference type="PROSITE" id="PS51194">
    <property type="entry name" value="HELICASE_CTER"/>
    <property type="match status" value="1"/>
</dbReference>
<dbReference type="CDD" id="cd18791">
    <property type="entry name" value="SF2_C_RHA"/>
    <property type="match status" value="1"/>
</dbReference>
<evidence type="ECO:0000313" key="14">
    <source>
        <dbReference type="EMBL" id="PFH37706.1"/>
    </source>
</evidence>
<dbReference type="GO" id="GO:0003724">
    <property type="term" value="F:RNA helicase activity"/>
    <property type="evidence" value="ECO:0007669"/>
    <property type="project" value="UniProtKB-EC"/>
</dbReference>
<dbReference type="GO" id="GO:0003723">
    <property type="term" value="F:RNA binding"/>
    <property type="evidence" value="ECO:0007669"/>
    <property type="project" value="TreeGrafter"/>
</dbReference>
<evidence type="ECO:0000256" key="8">
    <source>
        <dbReference type="ARBA" id="ARBA00023187"/>
    </source>
</evidence>
<dbReference type="InterPro" id="IPR002464">
    <property type="entry name" value="DNA/RNA_helicase_DEAH_CS"/>
</dbReference>
<keyword evidence="7" id="KW-0067">ATP-binding</keyword>
<comment type="caution">
    <text evidence="14">The sequence shown here is derived from an EMBL/GenBank/DDBJ whole genome shotgun (WGS) entry which is preliminary data.</text>
</comment>
<dbReference type="InterPro" id="IPR014001">
    <property type="entry name" value="Helicase_ATP-bd"/>
</dbReference>
<name>A0A2A9MNC6_BESBE</name>
<feature type="compositionally biased region" description="Low complexity" evidence="11">
    <location>
        <begin position="73"/>
        <end position="82"/>
    </location>
</feature>
<dbReference type="FunFam" id="1.20.120.1080:FF:000001">
    <property type="entry name" value="Pre-mRNA-splicing factor ATP-dependent RNA helicase"/>
    <property type="match status" value="1"/>
</dbReference>
<dbReference type="PROSITE" id="PS00690">
    <property type="entry name" value="DEAH_ATP_HELICASE"/>
    <property type="match status" value="1"/>
</dbReference>
<dbReference type="RefSeq" id="XP_029221715.1">
    <property type="nucleotide sequence ID" value="XM_029358803.1"/>
</dbReference>
<dbReference type="InterPro" id="IPR048333">
    <property type="entry name" value="HA2_WH"/>
</dbReference>
<evidence type="ECO:0000256" key="2">
    <source>
        <dbReference type="ARBA" id="ARBA00012552"/>
    </source>
</evidence>
<gene>
    <name evidence="14" type="ORF">BESB_000480</name>
</gene>
<dbReference type="GO" id="GO:0071006">
    <property type="term" value="C:U2-type catalytic step 1 spliceosome"/>
    <property type="evidence" value="ECO:0007669"/>
    <property type="project" value="UniProtKB-ARBA"/>
</dbReference>
<dbReference type="Pfam" id="PF07717">
    <property type="entry name" value="OB_NTP_bind"/>
    <property type="match status" value="1"/>
</dbReference>
<dbReference type="Pfam" id="PF21010">
    <property type="entry name" value="HA2_C"/>
    <property type="match status" value="1"/>
</dbReference>
<dbReference type="GO" id="GO:0008380">
    <property type="term" value="P:RNA splicing"/>
    <property type="evidence" value="ECO:0007669"/>
    <property type="project" value="UniProtKB-KW"/>
</dbReference>
<dbReference type="PROSITE" id="PS51192">
    <property type="entry name" value="HELICASE_ATP_BIND_1"/>
    <property type="match status" value="1"/>
</dbReference>
<feature type="compositionally biased region" description="Basic and acidic residues" evidence="11">
    <location>
        <begin position="137"/>
        <end position="151"/>
    </location>
</feature>
<dbReference type="InterPro" id="IPR027417">
    <property type="entry name" value="P-loop_NTPase"/>
</dbReference>
<dbReference type="GO" id="GO:0005524">
    <property type="term" value="F:ATP binding"/>
    <property type="evidence" value="ECO:0007669"/>
    <property type="project" value="UniProtKB-KW"/>
</dbReference>
<dbReference type="EMBL" id="NWUJ01000001">
    <property type="protein sequence ID" value="PFH37706.1"/>
    <property type="molecule type" value="Genomic_DNA"/>
</dbReference>
<dbReference type="KEGG" id="bbes:BESB_000480"/>
<evidence type="ECO:0000313" key="15">
    <source>
        <dbReference type="Proteomes" id="UP000224006"/>
    </source>
</evidence>
<dbReference type="Proteomes" id="UP000224006">
    <property type="component" value="Chromosome I"/>
</dbReference>
<keyword evidence="4" id="KW-0547">Nucleotide-binding</keyword>
<dbReference type="GO" id="GO:0016787">
    <property type="term" value="F:hydrolase activity"/>
    <property type="evidence" value="ECO:0007669"/>
    <property type="project" value="UniProtKB-KW"/>
</dbReference>
<accession>A0A2A9MNC6</accession>
<feature type="compositionally biased region" description="Low complexity" evidence="11">
    <location>
        <begin position="103"/>
        <end position="118"/>
    </location>
</feature>
<dbReference type="Gene3D" id="1.20.120.1080">
    <property type="match status" value="1"/>
</dbReference>
<dbReference type="STRING" id="94643.A0A2A9MNC6"/>
<dbReference type="Gene3D" id="3.40.50.300">
    <property type="entry name" value="P-loop containing nucleotide triphosphate hydrolases"/>
    <property type="match status" value="2"/>
</dbReference>
<evidence type="ECO:0000256" key="1">
    <source>
        <dbReference type="ARBA" id="ARBA00004123"/>
    </source>
</evidence>
<dbReference type="InterPro" id="IPR011709">
    <property type="entry name" value="DEAD-box_helicase_OB_fold"/>
</dbReference>
<keyword evidence="8" id="KW-0508">mRNA splicing</keyword>
<feature type="compositionally biased region" description="Basic and acidic residues" evidence="11">
    <location>
        <begin position="161"/>
        <end position="181"/>
    </location>
</feature>
<dbReference type="Pfam" id="PF04408">
    <property type="entry name" value="WHD_HA2"/>
    <property type="match status" value="1"/>
</dbReference>
<evidence type="ECO:0000256" key="3">
    <source>
        <dbReference type="ARBA" id="ARBA00022664"/>
    </source>
</evidence>
<dbReference type="GO" id="GO:0006397">
    <property type="term" value="P:mRNA processing"/>
    <property type="evidence" value="ECO:0007669"/>
    <property type="project" value="UniProtKB-KW"/>
</dbReference>
<protein>
    <recommendedName>
        <fullName evidence="2">RNA helicase</fullName>
        <ecNumber evidence="2">3.6.4.13</ecNumber>
    </recommendedName>
</protein>
<dbReference type="PANTHER" id="PTHR18934:SF83">
    <property type="entry name" value="PRE-MRNA-SPLICING FACTOR ATP-DEPENDENT RNA HELICASE DHX16"/>
    <property type="match status" value="1"/>
</dbReference>
<keyword evidence="15" id="KW-1185">Reference proteome</keyword>
<dbReference type="GO" id="GO:0071013">
    <property type="term" value="C:catalytic step 2 spliceosome"/>
    <property type="evidence" value="ECO:0007669"/>
    <property type="project" value="TreeGrafter"/>
</dbReference>
<dbReference type="OrthoDB" id="10253254at2759"/>
<dbReference type="InterPro" id="IPR007502">
    <property type="entry name" value="Helicase-assoc_dom"/>
</dbReference>
<proteinExistence type="predicted"/>
<sequence length="1040" mass="117528">MEDSSGGLSASRVRELLHSSLGFSTRAVADMVLDAALSATSLSSLSSRLEEVGLSSSQASRLATVLIAERQTGGDASAPSSSRARDDGESSFSAPSSKRARGAESSSSSSPSSPSSSPAEDEAARRAREREEDEAERDAFVTRLREREQASSRKVGFARARQAEREREEARWKEGEADKEATAALSDPIDLVLEARKGRNEKLRDNEAYVQRLREEARRTYLKKREDDRIALAERTLKDKEWMFAGEKLTEQEKKDLEVERTTLEIAKTVVREREARGVIDSYVMPDSYDEDQQARLNVMNQKYVEAKEHVSEQLLVERQKAAYAHVAFGAQKGREDDANRKKYALLNEEGGTIDFELLETHGKQPLDDEDWNLSREDKEEKARQQRKLAQLSLQEERKMLPVYGYRTEFLKAVREYPVLIVVGETGSGKTTQLPQYLYEVGYGKAGKIGCTQPRRVAAMSVAARVATEVGCKLGLEVGYSIRFEDCTSDKTILKYMTDGMLLREFLTEPDLASYSVMMIDEAHERTLHTDVLFGLVKDLARFRKDFKLIVSSATLEAEKFSEYFDNAPIFRIPGRRYPVQIYYTKAPEANFIDATVVTVLQIHLTQPLGDILVFLPGQQEIEEALEELERRVRGRGTEIGELILLPIYSTLPSELQAKIFEPTPEKARKVVLATNIAETSITIDQIVYVIDCGFCKQNTYSPKTGMESLVTVPCSKAAVNQRAGRAGRVRPGHCFRLYTRFSYEKEMEDANVPEIQRTSLGHVVLALKSLGIDDLINFDFMDPPPPETLIKALELLYALGALNDKGQLTKLGRRMAEFPLEPMYSKMILQGEKFRCVDECITICAMLGAGNSIFYRPKDKAMHADNARKNFFRPGGDHLTLLNLYKQWEDTSFSVPWCYENFVQHRTIQRARDVREQLLDLLPRVEVEPSSDPTDADAIRKAVTSGFFTQGARLNRNGTYSTIKQPHTVEIHPQSSLFGETPKVVLYTELVLTTKEYMRNVMEIRPEWLLEVAPHFYRDKELELGKVPVQPKKGREKLV</sequence>
<dbReference type="InterPro" id="IPR001650">
    <property type="entry name" value="Helicase_C-like"/>
</dbReference>